<keyword evidence="3" id="KW-0479">Metal-binding</keyword>
<evidence type="ECO:0000256" key="1">
    <source>
        <dbReference type="ARBA" id="ARBA00022676"/>
    </source>
</evidence>
<dbReference type="EMBL" id="QBKI01000002">
    <property type="protein sequence ID" value="PTX21469.1"/>
    <property type="molecule type" value="Genomic_DNA"/>
</dbReference>
<dbReference type="Gene3D" id="3.90.550.10">
    <property type="entry name" value="Spore Coat Polysaccharide Biosynthesis Protein SpsA, Chain A"/>
    <property type="match status" value="1"/>
</dbReference>
<evidence type="ECO:0000256" key="2">
    <source>
        <dbReference type="ARBA" id="ARBA00022679"/>
    </source>
</evidence>
<dbReference type="PANTHER" id="PTHR13778">
    <property type="entry name" value="GLYCOSYLTRANSFERASE 8 DOMAIN-CONTAINING PROTEIN"/>
    <property type="match status" value="1"/>
</dbReference>
<evidence type="ECO:0000256" key="3">
    <source>
        <dbReference type="ARBA" id="ARBA00022723"/>
    </source>
</evidence>
<dbReference type="RefSeq" id="WP_108210842.1">
    <property type="nucleotide sequence ID" value="NZ_QBKI01000002.1"/>
</dbReference>
<dbReference type="GO" id="GO:0046872">
    <property type="term" value="F:metal ion binding"/>
    <property type="evidence" value="ECO:0007669"/>
    <property type="project" value="UniProtKB-KW"/>
</dbReference>
<dbReference type="InterPro" id="IPR029044">
    <property type="entry name" value="Nucleotide-diphossugar_trans"/>
</dbReference>
<keyword evidence="5" id="KW-1185">Reference proteome</keyword>
<comment type="caution">
    <text evidence="4">The sequence shown here is derived from an EMBL/GenBank/DDBJ whole genome shotgun (WGS) entry which is preliminary data.</text>
</comment>
<dbReference type="AlphaFoldDB" id="A0A2T5YQ76"/>
<protein>
    <submittedName>
        <fullName evidence="4">Lipopolysaccharide biosynthesis glycosyltransferase</fullName>
    </submittedName>
</protein>
<name>A0A2T5YQ76_9BACT</name>
<dbReference type="PANTHER" id="PTHR13778:SF47">
    <property type="entry name" value="LIPOPOLYSACCHARIDE 1,3-GALACTOSYLTRANSFERASE"/>
    <property type="match status" value="1"/>
</dbReference>
<dbReference type="InterPro" id="IPR050748">
    <property type="entry name" value="Glycosyltrans_8_dom-fam"/>
</dbReference>
<accession>A0A2T5YQ76</accession>
<evidence type="ECO:0000313" key="5">
    <source>
        <dbReference type="Proteomes" id="UP000244225"/>
    </source>
</evidence>
<dbReference type="GO" id="GO:0016757">
    <property type="term" value="F:glycosyltransferase activity"/>
    <property type="evidence" value="ECO:0007669"/>
    <property type="project" value="UniProtKB-KW"/>
</dbReference>
<evidence type="ECO:0000313" key="4">
    <source>
        <dbReference type="EMBL" id="PTX21469.1"/>
    </source>
</evidence>
<reference evidence="4 5" key="1">
    <citation type="submission" date="2018-04" db="EMBL/GenBank/DDBJ databases">
        <title>Genomic Encyclopedia of Archaeal and Bacterial Type Strains, Phase II (KMG-II): from individual species to whole genera.</title>
        <authorList>
            <person name="Goeker M."/>
        </authorList>
    </citation>
    <scope>NUCLEOTIDE SEQUENCE [LARGE SCALE GENOMIC DNA]</scope>
    <source>
        <strain evidence="4 5">DSM 100162</strain>
    </source>
</reference>
<dbReference type="Pfam" id="PF01501">
    <property type="entry name" value="Glyco_transf_8"/>
    <property type="match status" value="1"/>
</dbReference>
<gene>
    <name evidence="4" type="ORF">C8N40_102445</name>
</gene>
<dbReference type="OrthoDB" id="695971at2"/>
<sequence length="301" mass="34672">MNIAFCVNRLGLMGLGGALSSLIRNCSDQSKLRIWFLCAGMTSGDKERISRLLDNEKFSGAYQYIDFDPKHYFGIFASLHGDWTTYGRLLLADIIDEERVLYLDSDLLVEVDVMKLEDFNFEGQILAAVGGGRFKYTLGNKFYIGRVGMCPETEYFNAGVLLLNLKVWRQSQVKDECLTIAKKYQGALPSHDQSLLNILCAGEFAKLLPAFNCQWEANKPKPQVADRMVLHFIGSPKPWDPLGFMLHNGYDVWYKYFNHEWSAYYGQLTFAEIVRIWHIRRSYIRCIMSRIKAKQRKVIIN</sequence>
<keyword evidence="1" id="KW-0328">Glycosyltransferase</keyword>
<dbReference type="InterPro" id="IPR002495">
    <property type="entry name" value="Glyco_trans_8"/>
</dbReference>
<keyword evidence="2 4" id="KW-0808">Transferase</keyword>
<organism evidence="4 5">
    <name type="scientific">Pontibacter mucosus</name>
    <dbReference type="NCBI Taxonomy" id="1649266"/>
    <lineage>
        <taxon>Bacteria</taxon>
        <taxon>Pseudomonadati</taxon>
        <taxon>Bacteroidota</taxon>
        <taxon>Cytophagia</taxon>
        <taxon>Cytophagales</taxon>
        <taxon>Hymenobacteraceae</taxon>
        <taxon>Pontibacter</taxon>
    </lineage>
</organism>
<dbReference type="Proteomes" id="UP000244225">
    <property type="component" value="Unassembled WGS sequence"/>
</dbReference>
<proteinExistence type="predicted"/>
<dbReference type="SUPFAM" id="SSF53448">
    <property type="entry name" value="Nucleotide-diphospho-sugar transferases"/>
    <property type="match status" value="1"/>
</dbReference>